<dbReference type="InterPro" id="IPR043136">
    <property type="entry name" value="B30.2/SPRY_sf"/>
</dbReference>
<dbReference type="InterPro" id="IPR013766">
    <property type="entry name" value="Thioredoxin_domain"/>
</dbReference>
<dbReference type="InterPro" id="IPR001251">
    <property type="entry name" value="CRAL-TRIO_dom"/>
</dbReference>
<feature type="domain" description="CRAL-TRIO" evidence="2">
    <location>
        <begin position="826"/>
        <end position="1001"/>
    </location>
</feature>
<feature type="region of interest" description="Disordered" evidence="1">
    <location>
        <begin position="37"/>
        <end position="57"/>
    </location>
</feature>
<reference evidence="4" key="1">
    <citation type="submission" date="2021-02" db="EMBL/GenBank/DDBJ databases">
        <authorList>
            <person name="Dougan E. K."/>
            <person name="Rhodes N."/>
            <person name="Thang M."/>
            <person name="Chan C."/>
        </authorList>
    </citation>
    <scope>NUCLEOTIDE SEQUENCE</scope>
</reference>
<feature type="domain" description="Thioredoxin" evidence="3">
    <location>
        <begin position="602"/>
        <end position="750"/>
    </location>
</feature>
<dbReference type="Pfam" id="PF00650">
    <property type="entry name" value="CRAL_TRIO"/>
    <property type="match status" value="1"/>
</dbReference>
<dbReference type="Gene3D" id="2.60.120.920">
    <property type="match status" value="1"/>
</dbReference>
<dbReference type="Proteomes" id="UP000604046">
    <property type="component" value="Unassembled WGS sequence"/>
</dbReference>
<dbReference type="CDD" id="cd11709">
    <property type="entry name" value="SPRY"/>
    <property type="match status" value="1"/>
</dbReference>
<evidence type="ECO:0000256" key="1">
    <source>
        <dbReference type="SAM" id="MobiDB-lite"/>
    </source>
</evidence>
<dbReference type="InterPro" id="IPR036249">
    <property type="entry name" value="Thioredoxin-like_sf"/>
</dbReference>
<dbReference type="InterPro" id="IPR051026">
    <property type="entry name" value="PI/PC_transfer"/>
</dbReference>
<dbReference type="PROSITE" id="PS00194">
    <property type="entry name" value="THIOREDOXIN_1"/>
    <property type="match status" value="1"/>
</dbReference>
<dbReference type="OrthoDB" id="432083at2759"/>
<dbReference type="PROSITE" id="PS50191">
    <property type="entry name" value="CRAL_TRIO"/>
    <property type="match status" value="1"/>
</dbReference>
<dbReference type="Pfam" id="PF00085">
    <property type="entry name" value="Thioredoxin"/>
    <property type="match status" value="1"/>
</dbReference>
<dbReference type="PROSITE" id="PS51352">
    <property type="entry name" value="THIOREDOXIN_2"/>
    <property type="match status" value="1"/>
</dbReference>
<dbReference type="SMART" id="SM00516">
    <property type="entry name" value="SEC14"/>
    <property type="match status" value="1"/>
</dbReference>
<dbReference type="SUPFAM" id="SSF52087">
    <property type="entry name" value="CRAL/TRIO domain"/>
    <property type="match status" value="1"/>
</dbReference>
<name>A0A812UIP5_9DINO</name>
<dbReference type="SUPFAM" id="SSF46938">
    <property type="entry name" value="CRAL/TRIO N-terminal domain"/>
    <property type="match status" value="1"/>
</dbReference>
<dbReference type="InterPro" id="IPR036865">
    <property type="entry name" value="CRAL-TRIO_dom_sf"/>
</dbReference>
<feature type="compositionally biased region" description="Acidic residues" evidence="1">
    <location>
        <begin position="38"/>
        <end position="48"/>
    </location>
</feature>
<proteinExistence type="predicted"/>
<dbReference type="AlphaFoldDB" id="A0A812UIP5"/>
<dbReference type="EMBL" id="CAJNDS010002695">
    <property type="protein sequence ID" value="CAE7566845.1"/>
    <property type="molecule type" value="Genomic_DNA"/>
</dbReference>
<sequence>MPEFTPQEWIQPSSHEHFSWVPLFVVKLILSCMKADGEDGEEDGDKDGDEGHMDRNAFRDGVALPLQRVLKDDKDEEEEFSEEGQWKYGEHVSQECSIQIWMSFGAAWKEGDVIGVLFSAKDGTANLSFSLNGSFTAPMGQAFSIDLTEEMTLAMVLASGDEGEINVNLGQRLFQTCPSMEGEQEPRVRGLGEAMRMRPAWKVQLPKGVKAWPVFEEPSRTSKGRKPLEDKAEVDQLHNAEDNWVQIMEGWVQTRMMVAGTEYEALKLRPLWSPVDPPRKKKEARKKRQQTIFATFDTEFCETRNWQFTGTDQAVAQGGPDLLVSAESASAGLLRWLLKIDEGNDAVEVGVVPVSEVEEPGYLFNTGQCGLKSENVSGGESGGEQKPTWPIYQKFVEIICDVDRKKVSFHVGSKKDNLQEVKTLELPYDEEVKLAITGWSGTRVRLEPPQKWMGGEESDSDSDSNAEEDEQFSNTCGNVVQPSTWHVASICVDLEKRQEMQIILDGEHHLVARDPSLFAPEGLFSIDPTEGVVLFGRRRAGKIVEREWRLGGHLRQMRMESKFLSVAEVWGQQLPKGVWGCRTCGSRSPADVRICWSCHTARQKSAARPPSDADPRHEGLTVLVADSFKDLVLESKEHVFVLIYAPWCEACQEVKPHWRKLAKMLKGSSNIRIAMMDSDENDVPNRFFPESFIPNVKPSAEHLVNSWAHAFRVRSGQRFRPACKELTRLIKLGVPRNEAAGVAALAEAVAADGPEPLSDPLTLLRFYRARDRDVEAAASMYKDTLEWRASYSIPKVMDAYGKPGQYKADSSRATDTADWTWVCAPHTPESQLAMRHAFFGRLSTKVADEPILIWRAGSADYQGMVREGLVDLMTQAFVVHLEDTLQAARAASLRRRELVRARLIIDCEGFGFDNARYIPILRKIIGLGKSYFPEVTASVTVVRAPGFLATFYGLLRPLLPKLLQEKVCILGNDFADGLRKHTGLDLAILPTFLGGSVTETGIGEVLPVPQDAWSTRSK</sequence>
<feature type="region of interest" description="Disordered" evidence="1">
    <location>
        <begin position="446"/>
        <end position="474"/>
    </location>
</feature>
<dbReference type="Gene3D" id="3.40.525.10">
    <property type="entry name" value="CRAL-TRIO lipid binding domain"/>
    <property type="match status" value="1"/>
</dbReference>
<evidence type="ECO:0000259" key="2">
    <source>
        <dbReference type="PROSITE" id="PS50191"/>
    </source>
</evidence>
<evidence type="ECO:0000313" key="4">
    <source>
        <dbReference type="EMBL" id="CAE7566845.1"/>
    </source>
</evidence>
<comment type="caution">
    <text evidence="4">The sequence shown here is derived from an EMBL/GenBank/DDBJ whole genome shotgun (WGS) entry which is preliminary data.</text>
</comment>
<dbReference type="PANTHER" id="PTHR45657:SF1">
    <property type="entry name" value="CRAL-TRIO DOMAIN-CONTAINING PROTEIN YKL091C-RELATED"/>
    <property type="match status" value="1"/>
</dbReference>
<accession>A0A812UIP5</accession>
<dbReference type="PANTHER" id="PTHR45657">
    <property type="entry name" value="CRAL-TRIO DOMAIN-CONTAINING PROTEIN YKL091C-RELATED"/>
    <property type="match status" value="1"/>
</dbReference>
<gene>
    <name evidence="4" type="ORF">SNAT2548_LOCUS32145</name>
</gene>
<keyword evidence="5" id="KW-1185">Reference proteome</keyword>
<protein>
    <submittedName>
        <fullName evidence="4">Uncharacterized protein</fullName>
    </submittedName>
</protein>
<dbReference type="Gene3D" id="3.40.30.10">
    <property type="entry name" value="Glutaredoxin"/>
    <property type="match status" value="1"/>
</dbReference>
<dbReference type="SUPFAM" id="SSF52833">
    <property type="entry name" value="Thioredoxin-like"/>
    <property type="match status" value="1"/>
</dbReference>
<dbReference type="InterPro" id="IPR017937">
    <property type="entry name" value="Thioredoxin_CS"/>
</dbReference>
<evidence type="ECO:0000313" key="5">
    <source>
        <dbReference type="Proteomes" id="UP000604046"/>
    </source>
</evidence>
<feature type="compositionally biased region" description="Acidic residues" evidence="1">
    <location>
        <begin position="456"/>
        <end position="471"/>
    </location>
</feature>
<dbReference type="InterPro" id="IPR036273">
    <property type="entry name" value="CRAL/TRIO_N_dom_sf"/>
</dbReference>
<dbReference type="CDD" id="cd00170">
    <property type="entry name" value="SEC14"/>
    <property type="match status" value="1"/>
</dbReference>
<evidence type="ECO:0000259" key="3">
    <source>
        <dbReference type="PROSITE" id="PS51352"/>
    </source>
</evidence>
<organism evidence="4 5">
    <name type="scientific">Symbiodinium natans</name>
    <dbReference type="NCBI Taxonomy" id="878477"/>
    <lineage>
        <taxon>Eukaryota</taxon>
        <taxon>Sar</taxon>
        <taxon>Alveolata</taxon>
        <taxon>Dinophyceae</taxon>
        <taxon>Suessiales</taxon>
        <taxon>Symbiodiniaceae</taxon>
        <taxon>Symbiodinium</taxon>
    </lineage>
</organism>